<evidence type="ECO:0000313" key="2">
    <source>
        <dbReference type="Proteomes" id="UP001152820"/>
    </source>
</evidence>
<dbReference type="Proteomes" id="UP001152820">
    <property type="component" value="Unassembled WGS sequence"/>
</dbReference>
<reference evidence="1" key="1">
    <citation type="submission" date="2022-10" db="EMBL/GenBank/DDBJ databases">
        <authorList>
            <person name="Turner M.S."/>
            <person name="Huang W."/>
        </authorList>
    </citation>
    <scope>NUCLEOTIDE SEQUENCE</scope>
    <source>
        <strain evidence="1">593</strain>
    </source>
</reference>
<gene>
    <name evidence="1" type="ORF">OGZ38_09235</name>
</gene>
<accession>A0AB35KDM9</accession>
<dbReference type="EMBL" id="JAOWLO010000006">
    <property type="protein sequence ID" value="MDG5049326.1"/>
    <property type="molecule type" value="Genomic_DNA"/>
</dbReference>
<reference evidence="1" key="2">
    <citation type="journal article" date="2023" name="Food Microbiol.">
        <title>Evaluation of the fermentation potential of lactic acid bacteria isolated from herbs, fruits and vegetables as starter cultures in nut-based milk alternatives.</title>
        <authorList>
            <person name="Huang W."/>
            <person name="Dong A."/>
            <person name="Pham H.T."/>
            <person name="Zhou C."/>
            <person name="Huo Z."/>
            <person name="Watjen A.P."/>
            <person name="Prakash S."/>
            <person name="Bang-Berthelsen C.H."/>
            <person name="Turner M.S."/>
        </authorList>
    </citation>
    <scope>NUCLEOTIDE SEQUENCE</scope>
    <source>
        <strain evidence="1">593</strain>
    </source>
</reference>
<evidence type="ECO:0000313" key="1">
    <source>
        <dbReference type="EMBL" id="MDG5049326.1"/>
    </source>
</evidence>
<dbReference type="RefSeq" id="WP_278200181.1">
    <property type="nucleotide sequence ID" value="NZ_JAOWLO010000006.1"/>
</dbReference>
<protein>
    <submittedName>
        <fullName evidence="1">Uncharacterized protein</fullName>
    </submittedName>
</protein>
<proteinExistence type="predicted"/>
<name>A0AB35KDM9_9LACT</name>
<dbReference type="AlphaFoldDB" id="A0AB35KDM9"/>
<comment type="caution">
    <text evidence="1">The sequence shown here is derived from an EMBL/GenBank/DDBJ whole genome shotgun (WGS) entry which is preliminary data.</text>
</comment>
<organism evidence="1 2">
    <name type="scientific">Lactococcus lactis</name>
    <dbReference type="NCBI Taxonomy" id="1358"/>
    <lineage>
        <taxon>Bacteria</taxon>
        <taxon>Bacillati</taxon>
        <taxon>Bacillota</taxon>
        <taxon>Bacilli</taxon>
        <taxon>Lactobacillales</taxon>
        <taxon>Streptococcaceae</taxon>
        <taxon>Lactococcus</taxon>
    </lineage>
</organism>
<sequence length="89" mass="9973">MTTNILGYFNVEGQTEPNSEYTVDYGTLHKVETSDDYGGILVGLHLSDDVMGSPVYITVNEGTDKEIKKETFATHSYDSYMRIKRAKGE</sequence>